<dbReference type="AlphaFoldDB" id="A0A0Q0XPS6"/>
<sequence>MPESTAVRSLLRAPSNVQLTLPPLSPPFQHLDDAARFAHELIGDRKEVAYSGCILQARNGQFFATRPVKNESVYFEPWLFLSTDANGQLIHPDDYTCCAFYHSRGADYEKLPGDLLGHPEEAATRFDFFLSPDMYIMLSLSPFAPISYLSGLNGSLIKYQCSGSEREKRLYEKLADAVEKRAPPFVSAELAIRELASAGALSVIQSTEVWHSKTGPVDATFARYVASEALDIERVIINRPAFSPVLTSEEQTLDYMLSRIKQTCDSNYGFILRNAGTDQFLITQPVTGLMDFFLLRALSPQDAADLVLPDGFEIIAVYGCEAEHHAADQVPGVQSLLFKNFIHPQSLKNAVDIALELGFRTDHRSLPVYIATRDGALLKYVSVLSADEQKLFALLPPDEGGEMELARNVMADVEPTLSYIQLVANAGELSVLRTSAQWSTIGRVNSHWVPYKHAGALSLSPDFLDADQAARYAHERIARRVNAVYGGLVYRRPDGRFFATLPVAMFSERFDPENLLVPPLISGIAADCALVAFYQSPRVYPLQLWRPEVEEQLSRNMIPPHVLFEALKMPQGVMTHYFSAQDGALLKYTVSQSETEDQLKIHLSPPAQQRQKVKANTLQMRFRANTLSPEVYVLDVARAGRLEVVVASPLWGPRGRVTQAWKPQPPLQWRGPVVGPIYSQIFTRETDAMRYAHENMGERETRQSGYVLQSLRGTEFVVAEPVNAKGYTRYGDYLLSPEAHLGALPPGFYPSAFYLAAPKKPATQVSDQVYANFFSPKDLGAMLGKLHGTAPSTSTEPVYPLLYLSTRDGALLSYRTSVWSQEMESQMFRESGQVLLDSLKANQMSARDYVRHVASIGDLEVIVTSAQWSIAGPVLKTWEPAAVPDVAPTAPTKDEL</sequence>
<accession>A0A0Q0XPS6</accession>
<keyword evidence="2" id="KW-1185">Reference proteome</keyword>
<dbReference type="RefSeq" id="WP_055104463.1">
    <property type="nucleotide sequence ID" value="NZ_LLWH01000211.1"/>
</dbReference>
<organism evidence="1 2">
    <name type="scientific">Pseudomonas endophytica</name>
    <dbReference type="NCBI Taxonomy" id="1563157"/>
    <lineage>
        <taxon>Bacteria</taxon>
        <taxon>Pseudomonadati</taxon>
        <taxon>Pseudomonadota</taxon>
        <taxon>Gammaproteobacteria</taxon>
        <taxon>Pseudomonadales</taxon>
        <taxon>Pseudomonadaceae</taxon>
        <taxon>Pseudomonas</taxon>
    </lineage>
</organism>
<protein>
    <submittedName>
        <fullName evidence="1">Uncharacterized protein</fullName>
    </submittedName>
</protein>
<reference evidence="1 2" key="1">
    <citation type="submission" date="2015-10" db="EMBL/GenBank/DDBJ databases">
        <title>Pseudomonas helleri sp. nov. and Pseudomonas weihenstephanensis sp. nov., isolated from raw cows milk.</title>
        <authorList>
            <person name="Von Neubeck M."/>
            <person name="Huptas C."/>
            <person name="Wenning M."/>
            <person name="Scherer S."/>
        </authorList>
    </citation>
    <scope>NUCLEOTIDE SEQUENCE [LARGE SCALE GENOMIC DNA]</scope>
    <source>
        <strain evidence="1 2">BSTT44</strain>
    </source>
</reference>
<name>A0A0Q0XPS6_9PSED</name>
<dbReference type="STRING" id="1563157.AQS70_15850"/>
<proteinExistence type="predicted"/>
<comment type="caution">
    <text evidence="1">The sequence shown here is derived from an EMBL/GenBank/DDBJ whole genome shotgun (WGS) entry which is preliminary data.</text>
</comment>
<gene>
    <name evidence="1" type="ORF">AQS70_15850</name>
</gene>
<evidence type="ECO:0000313" key="1">
    <source>
        <dbReference type="EMBL" id="KQB52025.1"/>
    </source>
</evidence>
<evidence type="ECO:0000313" key="2">
    <source>
        <dbReference type="Proteomes" id="UP000050342"/>
    </source>
</evidence>
<dbReference type="Proteomes" id="UP000050342">
    <property type="component" value="Unassembled WGS sequence"/>
</dbReference>
<dbReference type="EMBL" id="LLWH01000211">
    <property type="protein sequence ID" value="KQB52025.1"/>
    <property type="molecule type" value="Genomic_DNA"/>
</dbReference>